<dbReference type="Pfam" id="PF03480">
    <property type="entry name" value="DctP"/>
    <property type="match status" value="1"/>
</dbReference>
<feature type="binding site" evidence="2">
    <location>
        <position position="157"/>
    </location>
    <ligand>
        <name>substrate</name>
    </ligand>
</feature>
<organism evidence="5 6">
    <name type="scientific">Thalassospira mesophila</name>
    <dbReference type="NCBI Taxonomy" id="1293891"/>
    <lineage>
        <taxon>Bacteria</taxon>
        <taxon>Pseudomonadati</taxon>
        <taxon>Pseudomonadota</taxon>
        <taxon>Alphaproteobacteria</taxon>
        <taxon>Rhodospirillales</taxon>
        <taxon>Thalassospiraceae</taxon>
        <taxon>Thalassospira</taxon>
    </lineage>
</organism>
<dbReference type="InterPro" id="IPR018389">
    <property type="entry name" value="DctP_fam"/>
</dbReference>
<keyword evidence="6" id="KW-1185">Reference proteome</keyword>
<evidence type="ECO:0000256" key="2">
    <source>
        <dbReference type="PIRSR" id="PIRSR039026-1"/>
    </source>
</evidence>
<keyword evidence="3" id="KW-0479">Metal-binding</keyword>
<sequence length="363" mass="39961">MKRRQFLKGASLGAGALAATVAAPAIASAQENLKWRMVMPWPKGTPGLGTNAEKFAAMVKEMSNDRLSITVYGAGELVPPFECMDAVEQGVVEMAHGTPYYWQGKNPVLNFFTTIPFGLTAWELSAWLRFGGGQQLWEQVYADFGVVPFYAGNSGMQAGGWFNKEINSVDDIKGVKMRYAGLGGEAMRRIGANITMLPPGEILPSMQSGAIDAAEWVGPWNDMAFGLYQVAKYYYVPAFHEPGPGLEIFVSKEKFDSLTPDLQAIIRYAAQAISENTLADFTFNNIQSYQPLIDKGVEIRQFPEDVILALADASKAAVEEIGTQSDVNKKIYESYMDMVKKSARYGKEFEATGLMQRAKVWGF</sequence>
<dbReference type="InterPro" id="IPR026289">
    <property type="entry name" value="SBP_TakP-like"/>
</dbReference>
<dbReference type="GO" id="GO:0031317">
    <property type="term" value="C:tripartite ATP-independent periplasmic transporter complex"/>
    <property type="evidence" value="ECO:0007669"/>
    <property type="project" value="InterPro"/>
</dbReference>
<dbReference type="Gene3D" id="3.40.190.170">
    <property type="entry name" value="Bacterial extracellular solute-binding protein, family 7"/>
    <property type="match status" value="1"/>
</dbReference>
<keyword evidence="1 4" id="KW-0732">Signal</keyword>
<feature type="binding site" evidence="3">
    <location>
        <position position="216"/>
    </location>
    <ligand>
        <name>Na(+)</name>
        <dbReference type="ChEBI" id="CHEBI:29101"/>
    </ligand>
</feature>
<evidence type="ECO:0000256" key="1">
    <source>
        <dbReference type="ARBA" id="ARBA00022729"/>
    </source>
</evidence>
<evidence type="ECO:0000256" key="3">
    <source>
        <dbReference type="PIRSR" id="PIRSR039026-2"/>
    </source>
</evidence>
<dbReference type="AlphaFoldDB" id="A0A1Y2KZU1"/>
<dbReference type="OrthoDB" id="9780733at2"/>
<reference evidence="5 6" key="1">
    <citation type="submission" date="2014-03" db="EMBL/GenBank/DDBJ databases">
        <title>The draft genome sequence of Thalassospira mesophila JCM 18969.</title>
        <authorList>
            <person name="Lai Q."/>
            <person name="Shao Z."/>
        </authorList>
    </citation>
    <scope>NUCLEOTIDE SEQUENCE [LARGE SCALE GENOMIC DNA]</scope>
    <source>
        <strain evidence="5 6">JCM 18969</strain>
    </source>
</reference>
<dbReference type="PANTHER" id="PTHR33376:SF5">
    <property type="entry name" value="EXTRACYTOPLASMIC SOLUTE RECEPTOR PROTEIN"/>
    <property type="match status" value="1"/>
</dbReference>
<dbReference type="InterPro" id="IPR006311">
    <property type="entry name" value="TAT_signal"/>
</dbReference>
<dbReference type="CDD" id="cd13604">
    <property type="entry name" value="PBP2_TRAP_ketoacid_lactate_like"/>
    <property type="match status" value="1"/>
</dbReference>
<feature type="binding site" evidence="3">
    <location>
        <position position="241"/>
    </location>
    <ligand>
        <name>substrate</name>
    </ligand>
</feature>
<feature type="chain" id="PRO_5012847513" evidence="4">
    <location>
        <begin position="30"/>
        <end position="363"/>
    </location>
</feature>
<dbReference type="STRING" id="1293891.TMES_15765"/>
<name>A0A1Y2KZU1_9PROT</name>
<dbReference type="GO" id="GO:0055085">
    <property type="term" value="P:transmembrane transport"/>
    <property type="evidence" value="ECO:0007669"/>
    <property type="project" value="InterPro"/>
</dbReference>
<dbReference type="Proteomes" id="UP000193391">
    <property type="component" value="Unassembled WGS sequence"/>
</dbReference>
<feature type="binding site" evidence="2">
    <location>
        <position position="178"/>
    </location>
    <ligand>
        <name>substrate</name>
    </ligand>
</feature>
<dbReference type="InterPro" id="IPR038404">
    <property type="entry name" value="TRAP_DctP_sf"/>
</dbReference>
<evidence type="ECO:0000256" key="4">
    <source>
        <dbReference type="SAM" id="SignalP"/>
    </source>
</evidence>
<dbReference type="NCBIfam" id="NF037995">
    <property type="entry name" value="TRAP_S1"/>
    <property type="match status" value="1"/>
</dbReference>
<comment type="caution">
    <text evidence="5">The sequence shown here is derived from an EMBL/GenBank/DDBJ whole genome shotgun (WGS) entry which is preliminary data.</text>
</comment>
<feature type="binding site" evidence="3">
    <location>
        <position position="215"/>
    </location>
    <ligand>
        <name>substrate</name>
    </ligand>
</feature>
<dbReference type="RefSeq" id="WP_085584252.1">
    <property type="nucleotide sequence ID" value="NZ_JFKA01000007.1"/>
</dbReference>
<protein>
    <submittedName>
        <fullName evidence="5">ABC transporter substrate-binding protein</fullName>
    </submittedName>
</protein>
<accession>A0A1Y2KZU1</accession>
<dbReference type="PANTHER" id="PTHR33376">
    <property type="match status" value="1"/>
</dbReference>
<evidence type="ECO:0000313" key="6">
    <source>
        <dbReference type="Proteomes" id="UP000193391"/>
    </source>
</evidence>
<dbReference type="Gene3D" id="3.40.190.10">
    <property type="entry name" value="Periplasmic binding protein-like II"/>
    <property type="match status" value="1"/>
</dbReference>
<proteinExistence type="predicted"/>
<dbReference type="PROSITE" id="PS51318">
    <property type="entry name" value="TAT"/>
    <property type="match status" value="1"/>
</dbReference>
<evidence type="ECO:0000313" key="5">
    <source>
        <dbReference type="EMBL" id="OSQ37244.1"/>
    </source>
</evidence>
<feature type="signal peptide" evidence="4">
    <location>
        <begin position="1"/>
        <end position="29"/>
    </location>
</feature>
<dbReference type="PIRSF" id="PIRSF039026">
    <property type="entry name" value="SiaP"/>
    <property type="match status" value="1"/>
</dbReference>
<gene>
    <name evidence="5" type="ORF">TMES_15765</name>
</gene>
<dbReference type="GO" id="GO:0046872">
    <property type="term" value="F:metal ion binding"/>
    <property type="evidence" value="ECO:0007669"/>
    <property type="project" value="UniProtKB-KW"/>
</dbReference>
<dbReference type="EMBL" id="JFKA01000007">
    <property type="protein sequence ID" value="OSQ37244.1"/>
    <property type="molecule type" value="Genomic_DNA"/>
</dbReference>